<accession>A0ABT9E2Y2</accession>
<organism evidence="3 4">
    <name type="scientific">Paracraurococcus lichenis</name>
    <dbReference type="NCBI Taxonomy" id="3064888"/>
    <lineage>
        <taxon>Bacteria</taxon>
        <taxon>Pseudomonadati</taxon>
        <taxon>Pseudomonadota</taxon>
        <taxon>Alphaproteobacteria</taxon>
        <taxon>Acetobacterales</taxon>
        <taxon>Roseomonadaceae</taxon>
        <taxon>Paracraurococcus</taxon>
    </lineage>
</organism>
<dbReference type="InterPro" id="IPR032033">
    <property type="entry name" value="Cytochrome_P460"/>
</dbReference>
<feature type="signal peptide" evidence="1">
    <location>
        <begin position="1"/>
        <end position="25"/>
    </location>
</feature>
<dbReference type="Pfam" id="PF16694">
    <property type="entry name" value="Cytochrome_P460"/>
    <property type="match status" value="1"/>
</dbReference>
<feature type="domain" description="Cytochrome P460" evidence="2">
    <location>
        <begin position="44"/>
        <end position="172"/>
    </location>
</feature>
<keyword evidence="1" id="KW-0732">Signal</keyword>
<dbReference type="Proteomes" id="UP001243009">
    <property type="component" value="Unassembled WGS sequence"/>
</dbReference>
<evidence type="ECO:0000313" key="3">
    <source>
        <dbReference type="EMBL" id="MDO9710506.1"/>
    </source>
</evidence>
<protein>
    <submittedName>
        <fullName evidence="3">Cytochrome P460 family protein</fullName>
    </submittedName>
</protein>
<gene>
    <name evidence="3" type="ORF">Q7A36_19290</name>
</gene>
<evidence type="ECO:0000256" key="1">
    <source>
        <dbReference type="SAM" id="SignalP"/>
    </source>
</evidence>
<evidence type="ECO:0000313" key="4">
    <source>
        <dbReference type="Proteomes" id="UP001243009"/>
    </source>
</evidence>
<proteinExistence type="predicted"/>
<reference evidence="3 4" key="1">
    <citation type="submission" date="2023-08" db="EMBL/GenBank/DDBJ databases">
        <title>The draft genome sequence of Paracraurococcus sp. LOR1-02.</title>
        <authorList>
            <person name="Kingkaew E."/>
            <person name="Tanasupawat S."/>
        </authorList>
    </citation>
    <scope>NUCLEOTIDE SEQUENCE [LARGE SCALE GENOMIC DNA]</scope>
    <source>
        <strain evidence="3 4">LOR1-02</strain>
    </source>
</reference>
<dbReference type="InterPro" id="IPR038142">
    <property type="entry name" value="Cytochrome_P460_sp"/>
</dbReference>
<comment type="caution">
    <text evidence="3">The sequence shown here is derived from an EMBL/GenBank/DDBJ whole genome shotgun (WGS) entry which is preliminary data.</text>
</comment>
<keyword evidence="4" id="KW-1185">Reference proteome</keyword>
<dbReference type="RefSeq" id="WP_305105367.1">
    <property type="nucleotide sequence ID" value="NZ_JAUTWS010000018.1"/>
</dbReference>
<name>A0ABT9E2Y2_9PROT</name>
<sequence>MKGRRMAMTLATAALPAALGGIAPAAQDRFAVTVPDGLSLAEFRGYETWQYVAVSATEEGLKVIAANPAMIEAYRAGVPGSGRPFPEGSMVAKIEWSRQASAESPYAVTVPGVLKSVSFIEKDTKRFPATAGWAYAQYAYDAAADSFRPSVTGTACGHACHTAVAAKDYIFTAYPMR</sequence>
<evidence type="ECO:0000259" key="2">
    <source>
        <dbReference type="Pfam" id="PF16694"/>
    </source>
</evidence>
<feature type="chain" id="PRO_5045094794" evidence="1">
    <location>
        <begin position="26"/>
        <end position="177"/>
    </location>
</feature>
<dbReference type="Gene3D" id="3.50.70.20">
    <property type="entry name" value="Cytochrome P460"/>
    <property type="match status" value="1"/>
</dbReference>
<dbReference type="EMBL" id="JAUTWS010000018">
    <property type="protein sequence ID" value="MDO9710506.1"/>
    <property type="molecule type" value="Genomic_DNA"/>
</dbReference>